<dbReference type="SUPFAM" id="SSF56219">
    <property type="entry name" value="DNase I-like"/>
    <property type="match status" value="1"/>
</dbReference>
<dbReference type="Proteomes" id="UP001454036">
    <property type="component" value="Unassembled WGS sequence"/>
</dbReference>
<protein>
    <submittedName>
        <fullName evidence="2">Uncharacterized protein</fullName>
    </submittedName>
</protein>
<evidence type="ECO:0000313" key="2">
    <source>
        <dbReference type="EMBL" id="GAA0148616.1"/>
    </source>
</evidence>
<keyword evidence="3" id="KW-1185">Reference proteome</keyword>
<reference evidence="2 3" key="1">
    <citation type="submission" date="2024-01" db="EMBL/GenBank/DDBJ databases">
        <title>The complete chloroplast genome sequence of Lithospermum erythrorhizon: insights into the phylogenetic relationship among Boraginaceae species and the maternal lineages of purple gromwells.</title>
        <authorList>
            <person name="Okada T."/>
            <person name="Watanabe K."/>
        </authorList>
    </citation>
    <scope>NUCLEOTIDE SEQUENCE [LARGE SCALE GENOMIC DNA]</scope>
</reference>
<feature type="region of interest" description="Disordered" evidence="1">
    <location>
        <begin position="1"/>
        <end position="47"/>
    </location>
</feature>
<comment type="caution">
    <text evidence="2">The sequence shown here is derived from an EMBL/GenBank/DDBJ whole genome shotgun (WGS) entry which is preliminary data.</text>
</comment>
<gene>
    <name evidence="2" type="ORF">LIER_08006</name>
</gene>
<name>A0AAV3PCC9_LITER</name>
<accession>A0AAV3PCC9</accession>
<dbReference type="InterPro" id="IPR036691">
    <property type="entry name" value="Endo/exonu/phosph_ase_sf"/>
</dbReference>
<feature type="compositionally biased region" description="Low complexity" evidence="1">
    <location>
        <begin position="25"/>
        <end position="41"/>
    </location>
</feature>
<organism evidence="2 3">
    <name type="scientific">Lithospermum erythrorhizon</name>
    <name type="common">Purple gromwell</name>
    <name type="synonym">Lithospermum officinale var. erythrorhizon</name>
    <dbReference type="NCBI Taxonomy" id="34254"/>
    <lineage>
        <taxon>Eukaryota</taxon>
        <taxon>Viridiplantae</taxon>
        <taxon>Streptophyta</taxon>
        <taxon>Embryophyta</taxon>
        <taxon>Tracheophyta</taxon>
        <taxon>Spermatophyta</taxon>
        <taxon>Magnoliopsida</taxon>
        <taxon>eudicotyledons</taxon>
        <taxon>Gunneridae</taxon>
        <taxon>Pentapetalae</taxon>
        <taxon>asterids</taxon>
        <taxon>lamiids</taxon>
        <taxon>Boraginales</taxon>
        <taxon>Boraginaceae</taxon>
        <taxon>Boraginoideae</taxon>
        <taxon>Lithospermeae</taxon>
        <taxon>Lithospermum</taxon>
    </lineage>
</organism>
<proteinExistence type="predicted"/>
<dbReference type="EMBL" id="BAABME010001267">
    <property type="protein sequence ID" value="GAA0148616.1"/>
    <property type="molecule type" value="Genomic_DNA"/>
</dbReference>
<evidence type="ECO:0000256" key="1">
    <source>
        <dbReference type="SAM" id="MobiDB-lite"/>
    </source>
</evidence>
<sequence>MSNEDGLEQVRRSNNDLDQVVFTLETSSNSNETDSSSSDSDTTMEEEELGCSFETGSNFPFHSSNFNICSSLTCISLQFNTQNNMDFGGCSITTPTLFWNCRGLDQVTTVQLLTSLVTLDKPDIIFLCETMCSKVTADKHLSRLKFPLSFGFDAIGKVEVFG</sequence>
<dbReference type="AlphaFoldDB" id="A0AAV3PCC9"/>
<evidence type="ECO:0000313" key="3">
    <source>
        <dbReference type="Proteomes" id="UP001454036"/>
    </source>
</evidence>